<feature type="compositionally biased region" description="Low complexity" evidence="1">
    <location>
        <begin position="586"/>
        <end position="601"/>
    </location>
</feature>
<proteinExistence type="predicted"/>
<evidence type="ECO:0000313" key="4">
    <source>
        <dbReference type="Proteomes" id="UP000494106"/>
    </source>
</evidence>
<comment type="caution">
    <text evidence="3">The sequence shown here is derived from an EMBL/GenBank/DDBJ whole genome shotgun (WGS) entry which is preliminary data.</text>
</comment>
<dbReference type="AlphaFoldDB" id="A0A8S0ZHP2"/>
<dbReference type="Proteomes" id="UP000494106">
    <property type="component" value="Unassembled WGS sequence"/>
</dbReference>
<evidence type="ECO:0000313" key="5">
    <source>
        <dbReference type="Proteomes" id="UP000494256"/>
    </source>
</evidence>
<dbReference type="Proteomes" id="UP000494256">
    <property type="component" value="Unassembled WGS sequence"/>
</dbReference>
<evidence type="ECO:0000313" key="2">
    <source>
        <dbReference type="EMBL" id="CAB3222681.1"/>
    </source>
</evidence>
<evidence type="ECO:0000313" key="3">
    <source>
        <dbReference type="EMBL" id="CAB3231935.1"/>
    </source>
</evidence>
<keyword evidence="4" id="KW-1185">Reference proteome</keyword>
<sequence length="601" mass="69009">MKRFCSNGNKSDKRGIMNSRTYAPALQRTMAVRGVLTQERIEQASIYSRISELQVEELRLSEWNGFIELTDECKFGLALFKLDSPSVSTIITVPLKDHQVQRTLRVTMLQDISATRVYFQDDGNVCVPMPYVEVFNKRAIMQFAHESKLVGNLIRDINEKRSARDRWLPNFINDIIEIENVLNEPKHVNGDLPIVFNPRNGPIHYKTIGQYLILAMCERIRKRIKHGLGLRTLFYTISLISRFALDGNVVSMNTLLTHAALWISEGTCDDCLIKMMRLLRGKNNCEYNLYLEDSFSRFIKFQKCETINLTFGPHSQAVEITSSPEHIRRTSVRTFGTHAFLTSPEADKRVIAQVSLTPGYPDVKLYLTTRQVVSLRTILDLHARVIRAHSWDQSVHAFNAWFAERRINLDSNVNDLLDIMINDLSEIRKIYSTTHAVSSHLICLMVKGVLSREMIVAYNKRPNGERAHDFLVRFVFHVSPSTITMKHADLLFKRFLTATPEERRMEISFTLENTRHSYSLCPPQEVGELSNYIEKLREESYKKRNMTEESQESTSISSCNEDRPTDLTSQKSSLRLPELPSFMRNSGSRRGSSALSLAEAD</sequence>
<accession>A0A8S0ZHP2</accession>
<feature type="region of interest" description="Disordered" evidence="1">
    <location>
        <begin position="543"/>
        <end position="601"/>
    </location>
</feature>
<protein>
    <submittedName>
        <fullName evidence="3">Uncharacterized protein</fullName>
    </submittedName>
</protein>
<name>A0A8S0ZHP2_ARCPL</name>
<reference evidence="4 5" key="1">
    <citation type="submission" date="2020-04" db="EMBL/GenBank/DDBJ databases">
        <authorList>
            <person name="Wallbank WR R."/>
            <person name="Pardo Diaz C."/>
            <person name="Kozak K."/>
            <person name="Martin S."/>
            <person name="Jiggins C."/>
            <person name="Moest M."/>
            <person name="Warren A I."/>
            <person name="Byers J.R.P. K."/>
            <person name="Montejo-Kovacevich G."/>
            <person name="Yen C E."/>
        </authorList>
    </citation>
    <scope>NUCLEOTIDE SEQUENCE [LARGE SCALE GENOMIC DNA]</scope>
</reference>
<dbReference type="EMBL" id="CADEBC010000088">
    <property type="protein sequence ID" value="CAB3222681.1"/>
    <property type="molecule type" value="Genomic_DNA"/>
</dbReference>
<organism evidence="3 5">
    <name type="scientific">Arctia plantaginis</name>
    <name type="common">Wood tiger moth</name>
    <name type="synonym">Phalaena plantaginis</name>
    <dbReference type="NCBI Taxonomy" id="874455"/>
    <lineage>
        <taxon>Eukaryota</taxon>
        <taxon>Metazoa</taxon>
        <taxon>Ecdysozoa</taxon>
        <taxon>Arthropoda</taxon>
        <taxon>Hexapoda</taxon>
        <taxon>Insecta</taxon>
        <taxon>Pterygota</taxon>
        <taxon>Neoptera</taxon>
        <taxon>Endopterygota</taxon>
        <taxon>Lepidoptera</taxon>
        <taxon>Glossata</taxon>
        <taxon>Ditrysia</taxon>
        <taxon>Noctuoidea</taxon>
        <taxon>Erebidae</taxon>
        <taxon>Arctiinae</taxon>
        <taxon>Arctia</taxon>
    </lineage>
</organism>
<evidence type="ECO:0000256" key="1">
    <source>
        <dbReference type="SAM" id="MobiDB-lite"/>
    </source>
</evidence>
<gene>
    <name evidence="2" type="ORF">APLA_LOCUS1234</name>
    <name evidence="3" type="ORF">APLA_LOCUS5424</name>
</gene>
<dbReference type="OrthoDB" id="7491930at2759"/>
<dbReference type="EMBL" id="CADEBD010000289">
    <property type="protein sequence ID" value="CAB3231935.1"/>
    <property type="molecule type" value="Genomic_DNA"/>
</dbReference>